<evidence type="ECO:0000256" key="7">
    <source>
        <dbReference type="ARBA" id="ARBA00022723"/>
    </source>
</evidence>
<evidence type="ECO:0000256" key="2">
    <source>
        <dbReference type="ARBA" id="ARBA00001947"/>
    </source>
</evidence>
<keyword evidence="11" id="KW-0862">Zinc</keyword>
<comment type="cofactor">
    <cofactor evidence="2">
        <name>Zn(2+)</name>
        <dbReference type="ChEBI" id="CHEBI:29105"/>
    </cofactor>
</comment>
<dbReference type="PROSITE" id="PS51873">
    <property type="entry name" value="TRIAD"/>
    <property type="match status" value="1"/>
</dbReference>
<comment type="catalytic activity">
    <reaction evidence="1">
        <text>[E2 ubiquitin-conjugating enzyme]-S-ubiquitinyl-L-cysteine + [acceptor protein]-L-lysine = [E2 ubiquitin-conjugating enzyme]-L-cysteine + [acceptor protein]-N(6)-ubiquitinyl-L-lysine.</text>
        <dbReference type="EC" id="2.3.2.31"/>
    </reaction>
</comment>
<keyword evidence="9 12" id="KW-0863">Zinc-finger</keyword>
<dbReference type="InterPro" id="IPR044066">
    <property type="entry name" value="TRIAD_supradom"/>
</dbReference>
<feature type="domain" description="RING-type" evidence="14">
    <location>
        <begin position="148"/>
        <end position="327"/>
    </location>
</feature>
<evidence type="ECO:0000256" key="10">
    <source>
        <dbReference type="ARBA" id="ARBA00022786"/>
    </source>
</evidence>
<reference evidence="15 16" key="1">
    <citation type="submission" date="2024-11" db="EMBL/GenBank/DDBJ databases">
        <title>A near-complete genome assembly of Cinchona calisaya.</title>
        <authorList>
            <person name="Lian D.C."/>
            <person name="Zhao X.W."/>
            <person name="Wei L."/>
        </authorList>
    </citation>
    <scope>NUCLEOTIDE SEQUENCE [LARGE SCALE GENOMIC DNA]</scope>
    <source>
        <tissue evidence="15">Nenye</tissue>
    </source>
</reference>
<dbReference type="PROSITE" id="PS50089">
    <property type="entry name" value="ZF_RING_2"/>
    <property type="match status" value="1"/>
</dbReference>
<name>A0ABD3A9Z4_9GENT</name>
<evidence type="ECO:0000256" key="4">
    <source>
        <dbReference type="ARBA" id="ARBA00005884"/>
    </source>
</evidence>
<dbReference type="GO" id="GO:0061630">
    <property type="term" value="F:ubiquitin protein ligase activity"/>
    <property type="evidence" value="ECO:0007669"/>
    <property type="project" value="UniProtKB-EC"/>
</dbReference>
<keyword evidence="6" id="KW-0808">Transferase</keyword>
<dbReference type="InterPro" id="IPR017907">
    <property type="entry name" value="Znf_RING_CS"/>
</dbReference>
<dbReference type="Proteomes" id="UP001630127">
    <property type="component" value="Unassembled WGS sequence"/>
</dbReference>
<dbReference type="PROSITE" id="PS00518">
    <property type="entry name" value="ZF_RING_1"/>
    <property type="match status" value="1"/>
</dbReference>
<dbReference type="EC" id="2.3.2.31" evidence="5"/>
<evidence type="ECO:0000256" key="1">
    <source>
        <dbReference type="ARBA" id="ARBA00001798"/>
    </source>
</evidence>
<evidence type="ECO:0000313" key="15">
    <source>
        <dbReference type="EMBL" id="KAL3528546.1"/>
    </source>
</evidence>
<dbReference type="Gene3D" id="3.30.40.10">
    <property type="entry name" value="Zinc/RING finger domain, C3HC4 (zinc finger)"/>
    <property type="match status" value="1"/>
</dbReference>
<evidence type="ECO:0000256" key="12">
    <source>
        <dbReference type="PROSITE-ProRule" id="PRU00175"/>
    </source>
</evidence>
<feature type="domain" description="RING-type" evidence="13">
    <location>
        <begin position="152"/>
        <end position="203"/>
    </location>
</feature>
<evidence type="ECO:0000256" key="3">
    <source>
        <dbReference type="ARBA" id="ARBA00003976"/>
    </source>
</evidence>
<organism evidence="15 16">
    <name type="scientific">Cinchona calisaya</name>
    <dbReference type="NCBI Taxonomy" id="153742"/>
    <lineage>
        <taxon>Eukaryota</taxon>
        <taxon>Viridiplantae</taxon>
        <taxon>Streptophyta</taxon>
        <taxon>Embryophyta</taxon>
        <taxon>Tracheophyta</taxon>
        <taxon>Spermatophyta</taxon>
        <taxon>Magnoliopsida</taxon>
        <taxon>eudicotyledons</taxon>
        <taxon>Gunneridae</taxon>
        <taxon>Pentapetalae</taxon>
        <taxon>asterids</taxon>
        <taxon>lamiids</taxon>
        <taxon>Gentianales</taxon>
        <taxon>Rubiaceae</taxon>
        <taxon>Cinchonoideae</taxon>
        <taxon>Cinchoneae</taxon>
        <taxon>Cinchona</taxon>
    </lineage>
</organism>
<comment type="function">
    <text evidence="3">Might act as an E3 ubiquitin-protein ligase, or as part of E3 complex, which accepts ubiquitin from specific E2 ubiquitin-conjugating enzymes and then transfers it to substrates.</text>
</comment>
<comment type="caution">
    <text evidence="15">The sequence shown here is derived from an EMBL/GenBank/DDBJ whole genome shotgun (WGS) entry which is preliminary data.</text>
</comment>
<comment type="similarity">
    <text evidence="4">Belongs to the RBR family. Ariadne subfamily.</text>
</comment>
<keyword evidence="7" id="KW-0479">Metal-binding</keyword>
<dbReference type="InterPro" id="IPR001841">
    <property type="entry name" value="Znf_RING"/>
</dbReference>
<dbReference type="InterPro" id="IPR031127">
    <property type="entry name" value="E3_UB_ligase_RBR"/>
</dbReference>
<dbReference type="InterPro" id="IPR002867">
    <property type="entry name" value="IBR_dom"/>
</dbReference>
<keyword evidence="16" id="KW-1185">Reference proteome</keyword>
<evidence type="ECO:0000256" key="9">
    <source>
        <dbReference type="ARBA" id="ARBA00022771"/>
    </source>
</evidence>
<gene>
    <name evidence="15" type="ORF">ACH5RR_007868</name>
</gene>
<dbReference type="GO" id="GO:0008270">
    <property type="term" value="F:zinc ion binding"/>
    <property type="evidence" value="ECO:0007669"/>
    <property type="project" value="UniProtKB-KW"/>
</dbReference>
<dbReference type="Pfam" id="PF01485">
    <property type="entry name" value="IBR"/>
    <property type="match status" value="1"/>
</dbReference>
<sequence length="327" mass="37933">MVRRKFEDLYNNDPELKNKSQIDMEVDTKEGENREELALFDDDYLSRISNYNNDDDHRQYSSWQSNLAAEDDDDYALQEAIFYSSRFSSSTITNIEELEDDQDDHEHSPKPFDVKQKGICSSVPLKPHFDEHYNIWRSSSSKESGECSWSECVICCDDKPIGELKQNVDCGHLFCEDCMKIYIGKKIQENGIINIHKKVVKCPEKDCKNELSIQQFRPYIPDEVCDRIGDLQRESNALANPRILECPLLFCCAKFVDDNKGFKIKACPGCWRIFCVECRVKWHMGKSCEQFQDEVRAQALAEERARAKAFILLCNPFLKIWKGTGLN</sequence>
<dbReference type="InterPro" id="IPR013083">
    <property type="entry name" value="Znf_RING/FYVE/PHD"/>
</dbReference>
<dbReference type="SUPFAM" id="SSF57850">
    <property type="entry name" value="RING/U-box"/>
    <property type="match status" value="2"/>
</dbReference>
<protein>
    <recommendedName>
        <fullName evidence="5">RBR-type E3 ubiquitin transferase</fullName>
        <ecNumber evidence="5">2.3.2.31</ecNumber>
    </recommendedName>
</protein>
<dbReference type="PANTHER" id="PTHR11685">
    <property type="entry name" value="RBR FAMILY RING FINGER AND IBR DOMAIN-CONTAINING"/>
    <property type="match status" value="1"/>
</dbReference>
<evidence type="ECO:0000256" key="11">
    <source>
        <dbReference type="ARBA" id="ARBA00022833"/>
    </source>
</evidence>
<evidence type="ECO:0000259" key="13">
    <source>
        <dbReference type="PROSITE" id="PS50089"/>
    </source>
</evidence>
<evidence type="ECO:0000259" key="14">
    <source>
        <dbReference type="PROSITE" id="PS51873"/>
    </source>
</evidence>
<keyword evidence="8" id="KW-0677">Repeat</keyword>
<proteinExistence type="inferred from homology"/>
<evidence type="ECO:0000256" key="5">
    <source>
        <dbReference type="ARBA" id="ARBA00012251"/>
    </source>
</evidence>
<evidence type="ECO:0000256" key="6">
    <source>
        <dbReference type="ARBA" id="ARBA00022679"/>
    </source>
</evidence>
<evidence type="ECO:0000256" key="8">
    <source>
        <dbReference type="ARBA" id="ARBA00022737"/>
    </source>
</evidence>
<dbReference type="AlphaFoldDB" id="A0ABD3A9Z4"/>
<dbReference type="EMBL" id="JBJUIK010000004">
    <property type="protein sequence ID" value="KAL3528546.1"/>
    <property type="molecule type" value="Genomic_DNA"/>
</dbReference>
<accession>A0ABD3A9Z4</accession>
<keyword evidence="10" id="KW-0833">Ubl conjugation pathway</keyword>
<evidence type="ECO:0000313" key="16">
    <source>
        <dbReference type="Proteomes" id="UP001630127"/>
    </source>
</evidence>